<organism evidence="1">
    <name type="scientific">marine sediment metagenome</name>
    <dbReference type="NCBI Taxonomy" id="412755"/>
    <lineage>
        <taxon>unclassified sequences</taxon>
        <taxon>metagenomes</taxon>
        <taxon>ecological metagenomes</taxon>
    </lineage>
</organism>
<name>X1JNS0_9ZZZZ</name>
<dbReference type="AlphaFoldDB" id="X1JNS0"/>
<gene>
    <name evidence="1" type="ORF">S03H2_49311</name>
</gene>
<evidence type="ECO:0000313" key="1">
    <source>
        <dbReference type="EMBL" id="GAH71433.1"/>
    </source>
</evidence>
<sequence>MAEETTPPALDIGLTADECLLCEIALANFMANLDLSMYSGQRVAQVINKLEYLISKSLSLASTPPAT</sequence>
<comment type="caution">
    <text evidence="1">The sequence shown here is derived from an EMBL/GenBank/DDBJ whole genome shotgun (WGS) entry which is preliminary data.</text>
</comment>
<protein>
    <submittedName>
        <fullName evidence="1">Uncharacterized protein</fullName>
    </submittedName>
</protein>
<dbReference type="EMBL" id="BARU01031152">
    <property type="protein sequence ID" value="GAH71433.1"/>
    <property type="molecule type" value="Genomic_DNA"/>
</dbReference>
<accession>X1JNS0</accession>
<proteinExistence type="predicted"/>
<reference evidence="1" key="1">
    <citation type="journal article" date="2014" name="Front. Microbiol.">
        <title>High frequency of phylogenetically diverse reductive dehalogenase-homologous genes in deep subseafloor sedimentary metagenomes.</title>
        <authorList>
            <person name="Kawai M."/>
            <person name="Futagami T."/>
            <person name="Toyoda A."/>
            <person name="Takaki Y."/>
            <person name="Nishi S."/>
            <person name="Hori S."/>
            <person name="Arai W."/>
            <person name="Tsubouchi T."/>
            <person name="Morono Y."/>
            <person name="Uchiyama I."/>
            <person name="Ito T."/>
            <person name="Fujiyama A."/>
            <person name="Inagaki F."/>
            <person name="Takami H."/>
        </authorList>
    </citation>
    <scope>NUCLEOTIDE SEQUENCE</scope>
    <source>
        <strain evidence="1">Expedition CK06-06</strain>
    </source>
</reference>